<protein>
    <submittedName>
        <fullName evidence="3">Uncharacterized protein</fullName>
    </submittedName>
</protein>
<keyword evidence="2" id="KW-0472">Membrane</keyword>
<keyword evidence="4" id="KW-1185">Reference proteome</keyword>
<dbReference type="OrthoDB" id="4179406at2759"/>
<evidence type="ECO:0000313" key="3">
    <source>
        <dbReference type="EMBL" id="GJJ75943.1"/>
    </source>
</evidence>
<organism evidence="3 4">
    <name type="scientific">Entomortierella parvispora</name>
    <dbReference type="NCBI Taxonomy" id="205924"/>
    <lineage>
        <taxon>Eukaryota</taxon>
        <taxon>Fungi</taxon>
        <taxon>Fungi incertae sedis</taxon>
        <taxon>Mucoromycota</taxon>
        <taxon>Mortierellomycotina</taxon>
        <taxon>Mortierellomycetes</taxon>
        <taxon>Mortierellales</taxon>
        <taxon>Mortierellaceae</taxon>
        <taxon>Entomortierella</taxon>
    </lineage>
</organism>
<feature type="transmembrane region" description="Helical" evidence="2">
    <location>
        <begin position="91"/>
        <end position="109"/>
    </location>
</feature>
<dbReference type="Proteomes" id="UP000827284">
    <property type="component" value="Unassembled WGS sequence"/>
</dbReference>
<evidence type="ECO:0000256" key="2">
    <source>
        <dbReference type="SAM" id="Phobius"/>
    </source>
</evidence>
<gene>
    <name evidence="3" type="ORF">EMPS_08301</name>
</gene>
<dbReference type="EMBL" id="BQFW01000011">
    <property type="protein sequence ID" value="GJJ75943.1"/>
    <property type="molecule type" value="Genomic_DNA"/>
</dbReference>
<evidence type="ECO:0000313" key="4">
    <source>
        <dbReference type="Proteomes" id="UP000827284"/>
    </source>
</evidence>
<reference evidence="3" key="2">
    <citation type="journal article" date="2022" name="Microbiol. Resour. Announc.">
        <title>Whole-Genome Sequence of Entomortierella parvispora E1425, a Mucoromycotan Fungus Associated with Burkholderiaceae-Related Endosymbiotic Bacteria.</title>
        <authorList>
            <person name="Herlambang A."/>
            <person name="Guo Y."/>
            <person name="Takashima Y."/>
            <person name="Narisawa K."/>
            <person name="Ohta H."/>
            <person name="Nishizawa T."/>
        </authorList>
    </citation>
    <scope>NUCLEOTIDE SEQUENCE</scope>
    <source>
        <strain evidence="3">E1425</strain>
    </source>
</reference>
<proteinExistence type="predicted"/>
<feature type="compositionally biased region" description="Polar residues" evidence="1">
    <location>
        <begin position="44"/>
        <end position="56"/>
    </location>
</feature>
<keyword evidence="2" id="KW-0812">Transmembrane</keyword>
<name>A0A9P3HG38_9FUNG</name>
<dbReference type="AlphaFoldDB" id="A0A9P3HG38"/>
<evidence type="ECO:0000256" key="1">
    <source>
        <dbReference type="SAM" id="MobiDB-lite"/>
    </source>
</evidence>
<keyword evidence="2" id="KW-1133">Transmembrane helix</keyword>
<sequence>MDRDQGPRKRQREFSFQPSSLTSHASGSSLGSFSQPSFSQQPSDYSGSNSSKQSRNGAANIPAAQYLGQFLAGCLHYLLGTIHGSLLMLQPLFSFLLVILLIIVFLGGLTKSITLFRSEFQSRILCSVPGARLLLTCPNPRNSFMLNIPDFSDLVNKQAASYEFVADSIMNQLKQTQQQQQQQRHPQKSDHNIDDPYGLIIHTTKGNLPLPMLLKRAEIAVVDLKVLVKHSTLPKEPKDLLVEHLQSFHGRAKALSRKLQFLQARANACVDGLVIRNTYLTIELDRLEAQQRSWNEQKVNGGALIRLLSYFSDDQGLAMASGAQKIQQLYQGTMEDARTHVRDLILQTQDVLQNLDTMDQILSSIHDIVTMERREQNKAQDETLALLWSKLGGNKIQKEFHKENLQLLVDMENQRKSTVGQIQTALWKLTEFEAEIGTLRERIVDAAVGGAENNEGKEKMKIESPSDVEEKAREARLSSAAALRGHIQQIELVTGRLKERSFLADMMVKEQADKIPGVASEDSDDSSS</sequence>
<feature type="compositionally biased region" description="Low complexity" evidence="1">
    <location>
        <begin position="18"/>
        <end position="43"/>
    </location>
</feature>
<comment type="caution">
    <text evidence="3">The sequence shown here is derived from an EMBL/GenBank/DDBJ whole genome shotgun (WGS) entry which is preliminary data.</text>
</comment>
<feature type="region of interest" description="Disordered" evidence="1">
    <location>
        <begin position="1"/>
        <end position="56"/>
    </location>
</feature>
<accession>A0A9P3HG38</accession>
<reference evidence="3" key="1">
    <citation type="submission" date="2021-11" db="EMBL/GenBank/DDBJ databases">
        <authorList>
            <person name="Herlambang A."/>
            <person name="Guo Y."/>
            <person name="Takashima Y."/>
            <person name="Nishizawa T."/>
        </authorList>
    </citation>
    <scope>NUCLEOTIDE SEQUENCE</scope>
    <source>
        <strain evidence="3">E1425</strain>
    </source>
</reference>